<evidence type="ECO:0000256" key="5">
    <source>
        <dbReference type="ARBA" id="ARBA00022824"/>
    </source>
</evidence>
<evidence type="ECO:0000313" key="13">
    <source>
        <dbReference type="Proteomes" id="UP000694865"/>
    </source>
</evidence>
<evidence type="ECO:0000256" key="1">
    <source>
        <dbReference type="ARBA" id="ARBA00004240"/>
    </source>
</evidence>
<evidence type="ECO:0000256" key="3">
    <source>
        <dbReference type="ARBA" id="ARBA00012196"/>
    </source>
</evidence>
<sequence>MTMKRPVKFVIAGILVYVIVSLIVATKYVHFELFSRFQNSSRLMVSSNTQSKYFNNETKYSRTRYILPILPWTLGLSSLYNGYSRSLMFAMQEQRTIANVPFHNHGQTQEGGLRVQRSFEETFDVKELEKLLPIVNLSEYIKHCGVVLPAQNILIPDTSIIRTKNTNVNTTLENYYKLRSLDTDYLIIIYQNTRHLYKKFLGIQLPAITDFVTDDFNRTADCIGVFPTRDLTFSNEEELGRRIIKHWQPAAYVREMANDVFGTLCGGKYVAVHWRNKTGERCTPINPNGKCALNAQRELIILSRATPDIVDGVIETVRSHQLRCIYVASPPYEQLFVSSLKQKDLVVFTVMDLIGMSKKVAKYKNDNYVLSLLEQLIAEYAEVFISSRTSNWSFYVEYRRDLQKKITVALHEIGGSSLAFTPELKNLL</sequence>
<dbReference type="EC" id="2.4.1.221" evidence="3"/>
<organism evidence="13 14">
    <name type="scientific">Saccoglossus kowalevskii</name>
    <name type="common">Acorn worm</name>
    <dbReference type="NCBI Taxonomy" id="10224"/>
    <lineage>
        <taxon>Eukaryota</taxon>
        <taxon>Metazoa</taxon>
        <taxon>Hemichordata</taxon>
        <taxon>Enteropneusta</taxon>
        <taxon>Harrimaniidae</taxon>
        <taxon>Saccoglossus</taxon>
    </lineage>
</organism>
<evidence type="ECO:0000256" key="12">
    <source>
        <dbReference type="ARBA" id="ARBA00048647"/>
    </source>
</evidence>
<keyword evidence="5" id="KW-0256">Endoplasmic reticulum</keyword>
<dbReference type="InterPro" id="IPR019378">
    <property type="entry name" value="GDP-Fuc_O-FucTrfase"/>
</dbReference>
<evidence type="ECO:0000256" key="8">
    <source>
        <dbReference type="ARBA" id="ARBA00025803"/>
    </source>
</evidence>
<evidence type="ECO:0000313" key="14">
    <source>
        <dbReference type="RefSeq" id="XP_006819752.1"/>
    </source>
</evidence>
<dbReference type="CDD" id="cd11296">
    <property type="entry name" value="O-FucT_like"/>
    <property type="match status" value="1"/>
</dbReference>
<proteinExistence type="inferred from homology"/>
<dbReference type="Gene3D" id="3.40.50.11350">
    <property type="match status" value="1"/>
</dbReference>
<gene>
    <name evidence="14" type="primary">LOC100373823</name>
</gene>
<comment type="subcellular location">
    <subcellularLocation>
        <location evidence="1">Endoplasmic reticulum</location>
    </subcellularLocation>
</comment>
<dbReference type="Pfam" id="PF10250">
    <property type="entry name" value="O-FucT"/>
    <property type="match status" value="1"/>
</dbReference>
<evidence type="ECO:0000256" key="7">
    <source>
        <dbReference type="ARBA" id="ARBA00023277"/>
    </source>
</evidence>
<evidence type="ECO:0000256" key="2">
    <source>
        <dbReference type="ARBA" id="ARBA00004922"/>
    </source>
</evidence>
<evidence type="ECO:0000256" key="4">
    <source>
        <dbReference type="ARBA" id="ARBA00022679"/>
    </source>
</evidence>
<comment type="catalytic activity">
    <reaction evidence="11">
        <text>L-threonyl-[protein] + GDP-beta-L-fucose = 3-O-(alpha-L-fucosyl)-L-threonyl-[protein] + GDP + H(+)</text>
        <dbReference type="Rhea" id="RHEA:70491"/>
        <dbReference type="Rhea" id="RHEA-COMP:11060"/>
        <dbReference type="Rhea" id="RHEA-COMP:17915"/>
        <dbReference type="ChEBI" id="CHEBI:15378"/>
        <dbReference type="ChEBI" id="CHEBI:30013"/>
        <dbReference type="ChEBI" id="CHEBI:57273"/>
        <dbReference type="ChEBI" id="CHEBI:58189"/>
        <dbReference type="ChEBI" id="CHEBI:189631"/>
        <dbReference type="EC" id="2.4.1.221"/>
    </reaction>
    <physiologicalReaction direction="left-to-right" evidence="11">
        <dbReference type="Rhea" id="RHEA:70492"/>
    </physiologicalReaction>
</comment>
<dbReference type="GeneID" id="100373823"/>
<comment type="catalytic activity">
    <reaction evidence="12">
        <text>L-seryl-[protein] + GDP-beta-L-fucose = 3-O-(alpha-L-fucosyl)-L-seryl-[protein] + GDP + H(+)</text>
        <dbReference type="Rhea" id="RHEA:63644"/>
        <dbReference type="Rhea" id="RHEA-COMP:9863"/>
        <dbReference type="Rhea" id="RHEA-COMP:17914"/>
        <dbReference type="ChEBI" id="CHEBI:15378"/>
        <dbReference type="ChEBI" id="CHEBI:29999"/>
        <dbReference type="ChEBI" id="CHEBI:57273"/>
        <dbReference type="ChEBI" id="CHEBI:58189"/>
        <dbReference type="ChEBI" id="CHEBI:189632"/>
        <dbReference type="EC" id="2.4.1.221"/>
    </reaction>
    <physiologicalReaction direction="left-to-right" evidence="12">
        <dbReference type="Rhea" id="RHEA:63645"/>
    </physiologicalReaction>
</comment>
<comment type="pathway">
    <text evidence="2">Protein modification; protein glycosylation.</text>
</comment>
<keyword evidence="6" id="KW-0294">Fucose metabolism</keyword>
<reference evidence="14" key="1">
    <citation type="submission" date="2025-08" db="UniProtKB">
        <authorList>
            <consortium name="RefSeq"/>
        </authorList>
    </citation>
    <scope>IDENTIFICATION</scope>
    <source>
        <tissue evidence="14">Testes</tissue>
    </source>
</reference>
<evidence type="ECO:0000256" key="10">
    <source>
        <dbReference type="ARBA" id="ARBA00033083"/>
    </source>
</evidence>
<dbReference type="RefSeq" id="XP_006819752.1">
    <property type="nucleotide sequence ID" value="XM_006819689.1"/>
</dbReference>
<protein>
    <recommendedName>
        <fullName evidence="9">GDP-fucose protein O-fucosyltransferase 2</fullName>
        <ecNumber evidence="3">2.4.1.221</ecNumber>
    </recommendedName>
    <alternativeName>
        <fullName evidence="10">Peptide-O-fucosyltransferase 2</fullName>
    </alternativeName>
</protein>
<comment type="similarity">
    <text evidence="8">Belongs to the glycosyltransferase 68 family.</text>
</comment>
<dbReference type="PANTHER" id="PTHR13398">
    <property type="entry name" value="GDP-FUCOSE PROTEIN O-FUCOSYLTRANSFERASE 2"/>
    <property type="match status" value="1"/>
</dbReference>
<dbReference type="InterPro" id="IPR045130">
    <property type="entry name" value="OFUT2-like"/>
</dbReference>
<name>A0ABM0MIB1_SACKO</name>
<keyword evidence="7" id="KW-0119">Carbohydrate metabolism</keyword>
<keyword evidence="13" id="KW-1185">Reference proteome</keyword>
<dbReference type="Proteomes" id="UP000694865">
    <property type="component" value="Unplaced"/>
</dbReference>
<dbReference type="PANTHER" id="PTHR13398:SF0">
    <property type="entry name" value="GDP-FUCOSE PROTEIN O-FUCOSYLTRANSFERASE 2"/>
    <property type="match status" value="1"/>
</dbReference>
<evidence type="ECO:0000256" key="11">
    <source>
        <dbReference type="ARBA" id="ARBA00047273"/>
    </source>
</evidence>
<evidence type="ECO:0000256" key="6">
    <source>
        <dbReference type="ARBA" id="ARBA00023253"/>
    </source>
</evidence>
<keyword evidence="4" id="KW-0808">Transferase</keyword>
<evidence type="ECO:0000256" key="9">
    <source>
        <dbReference type="ARBA" id="ARBA00026232"/>
    </source>
</evidence>
<accession>A0ABM0MIB1</accession>